<dbReference type="Proteomes" id="UP000694866">
    <property type="component" value="Unplaced"/>
</dbReference>
<dbReference type="GO" id="GO:0003824">
    <property type="term" value="F:catalytic activity"/>
    <property type="evidence" value="ECO:0007669"/>
    <property type="project" value="InterPro"/>
</dbReference>
<evidence type="ECO:0000313" key="3">
    <source>
        <dbReference type="Proteomes" id="UP000694866"/>
    </source>
</evidence>
<dbReference type="InterPro" id="IPR005135">
    <property type="entry name" value="Endo/exonuclease/phosphatase"/>
</dbReference>
<dbReference type="Pfam" id="PF14529">
    <property type="entry name" value="Exo_endo_phos_2"/>
    <property type="match status" value="1"/>
</dbReference>
<evidence type="ECO:0000259" key="2">
    <source>
        <dbReference type="Pfam" id="PF14529"/>
    </source>
</evidence>
<evidence type="ECO:0000313" key="4">
    <source>
        <dbReference type="RefSeq" id="XP_011302228.1"/>
    </source>
</evidence>
<dbReference type="AlphaFoldDB" id="A0A9R1TZM8"/>
<dbReference type="KEGG" id="fas:105266043"/>
<dbReference type="InterPro" id="IPR052560">
    <property type="entry name" value="RdDP_mobile_element"/>
</dbReference>
<dbReference type="PANTHER" id="PTHR36688">
    <property type="entry name" value="ENDO/EXONUCLEASE/PHOSPHATASE DOMAIN-CONTAINING PROTEIN"/>
    <property type="match status" value="1"/>
</dbReference>
<dbReference type="GeneID" id="105266043"/>
<proteinExistence type="predicted"/>
<organism evidence="3 4">
    <name type="scientific">Fopius arisanus</name>
    <dbReference type="NCBI Taxonomy" id="64838"/>
    <lineage>
        <taxon>Eukaryota</taxon>
        <taxon>Metazoa</taxon>
        <taxon>Ecdysozoa</taxon>
        <taxon>Arthropoda</taxon>
        <taxon>Hexapoda</taxon>
        <taxon>Insecta</taxon>
        <taxon>Pterygota</taxon>
        <taxon>Neoptera</taxon>
        <taxon>Endopterygota</taxon>
        <taxon>Hymenoptera</taxon>
        <taxon>Apocrita</taxon>
        <taxon>Ichneumonoidea</taxon>
        <taxon>Braconidae</taxon>
        <taxon>Opiinae</taxon>
        <taxon>Fopius</taxon>
    </lineage>
</organism>
<name>A0A9R1TZM8_9HYME</name>
<dbReference type="InterPro" id="IPR036691">
    <property type="entry name" value="Endo/exonu/phosph_ase_sf"/>
</dbReference>
<evidence type="ECO:0000256" key="1">
    <source>
        <dbReference type="SAM" id="MobiDB-lite"/>
    </source>
</evidence>
<reference evidence="4" key="1">
    <citation type="submission" date="2025-08" db="UniProtKB">
        <authorList>
            <consortium name="RefSeq"/>
        </authorList>
    </citation>
    <scope>IDENTIFICATION</scope>
    <source>
        <strain evidence="4">USDA-PBARC FA_bdor</strain>
        <tissue evidence="4">Whole organism</tissue>
    </source>
</reference>
<dbReference type="Gene3D" id="3.60.10.10">
    <property type="entry name" value="Endonuclease/exonuclease/phosphatase"/>
    <property type="match status" value="1"/>
</dbReference>
<sequence length="480" mass="54133">MARVKDEGTELLLGCNANSHHLGWGSSNTNARREALHDFMMVNDLLLLKRGTEPTLTNCRKQEVLDITICTRNPKKTDWTGYKEELSLRIQDVPSRFENEERLEYAGEAFGESITSSFETNCVMRAIKGTKQVSWWSTILANLRDQVRRAWNKVKNSCSNLCRRKAAEKRKLLQEKFNKALAKARRERWKKFSSGIENLSEASRLVKLLGGQGVANQGYLLKPDSNYTWTSEESLQLLLEEHFPGFTGTESAKEAAKETRNRYKSQDWALSAEIVYPQVVKSAMKFFEPREAPGPDGIYPVLLQREIHVIVGPLTKILRASVGLRTVLRVWGESKIVSLPKPGPNGYIKRRNFRPISLTSFVLKILERLVDRYIKITLLIARPLCSAQYAYREGSTETSLQHLVAKVEEEEKSHWHRLGLEPKDQSMAVQDGSAATADVRSCGLVARGKEGGDKEPAQMPTGKFPDTHGYPENSPGPTST</sequence>
<keyword evidence="3" id="KW-1185">Reference proteome</keyword>
<dbReference type="SUPFAM" id="SSF56219">
    <property type="entry name" value="DNase I-like"/>
    <property type="match status" value="1"/>
</dbReference>
<accession>A0A9R1TZM8</accession>
<dbReference type="RefSeq" id="XP_011302228.1">
    <property type="nucleotide sequence ID" value="XM_011303926.1"/>
</dbReference>
<dbReference type="OrthoDB" id="7695642at2759"/>
<feature type="region of interest" description="Disordered" evidence="1">
    <location>
        <begin position="446"/>
        <end position="480"/>
    </location>
</feature>
<gene>
    <name evidence="4" type="primary">LOC105266043</name>
</gene>
<dbReference type="PANTHER" id="PTHR36688:SF2">
    <property type="entry name" value="ENDONUCLEASE_EXONUCLEASE_PHOSPHATASE DOMAIN-CONTAINING PROTEIN"/>
    <property type="match status" value="1"/>
</dbReference>
<protein>
    <recommendedName>
        <fullName evidence="2">Endonuclease/exonuclease/phosphatase domain-containing protein</fullName>
    </recommendedName>
</protein>
<feature type="domain" description="Endonuclease/exonuclease/phosphatase" evidence="2">
    <location>
        <begin position="10"/>
        <end position="83"/>
    </location>
</feature>
<feature type="compositionally biased region" description="Basic and acidic residues" evidence="1">
    <location>
        <begin position="447"/>
        <end position="456"/>
    </location>
</feature>